<feature type="transmembrane region" description="Helical" evidence="10">
    <location>
        <begin position="107"/>
        <end position="126"/>
    </location>
</feature>
<comment type="cofactor">
    <cofactor evidence="1">
        <name>Mg(2+)</name>
        <dbReference type="ChEBI" id="CHEBI:18420"/>
    </cofactor>
</comment>
<evidence type="ECO:0000256" key="2">
    <source>
        <dbReference type="ARBA" id="ARBA00022527"/>
    </source>
</evidence>
<proteinExistence type="inferred from homology"/>
<keyword evidence="3" id="KW-0808">Transferase</keyword>
<dbReference type="Gene3D" id="1.10.238.10">
    <property type="entry name" value="EF-hand"/>
    <property type="match status" value="2"/>
</dbReference>
<dbReference type="PANTHER" id="PTHR24349">
    <property type="entry name" value="SERINE/THREONINE-PROTEIN KINASE"/>
    <property type="match status" value="1"/>
</dbReference>
<comment type="caution">
    <text evidence="13">The sequence shown here is derived from an EMBL/GenBank/DDBJ whole genome shotgun (WGS) entry which is preliminary data.</text>
</comment>
<feature type="transmembrane region" description="Helical" evidence="10">
    <location>
        <begin position="251"/>
        <end position="273"/>
    </location>
</feature>
<accession>A0A9W5TC97</accession>
<evidence type="ECO:0000256" key="5">
    <source>
        <dbReference type="ARBA" id="ARBA00022777"/>
    </source>
</evidence>
<evidence type="ECO:0000256" key="3">
    <source>
        <dbReference type="ARBA" id="ARBA00022679"/>
    </source>
</evidence>
<comment type="similarity">
    <text evidence="7">Belongs to the protein kinase superfamily. Ser/Thr protein kinase family. CDPK subfamily.</text>
</comment>
<evidence type="ECO:0000256" key="10">
    <source>
        <dbReference type="SAM" id="Phobius"/>
    </source>
</evidence>
<evidence type="ECO:0000259" key="11">
    <source>
        <dbReference type="PROSITE" id="PS50011"/>
    </source>
</evidence>
<feature type="transmembrane region" description="Helical" evidence="10">
    <location>
        <begin position="133"/>
        <end position="154"/>
    </location>
</feature>
<dbReference type="InterPro" id="IPR005344">
    <property type="entry name" value="TMEM33/Pom33"/>
</dbReference>
<evidence type="ECO:0000313" key="14">
    <source>
        <dbReference type="Proteomes" id="UP001057455"/>
    </source>
</evidence>
<evidence type="ECO:0000256" key="6">
    <source>
        <dbReference type="ARBA" id="ARBA00022840"/>
    </source>
</evidence>
<evidence type="ECO:0000256" key="4">
    <source>
        <dbReference type="ARBA" id="ARBA00022741"/>
    </source>
</evidence>
<dbReference type="GO" id="GO:0004674">
    <property type="term" value="F:protein serine/threonine kinase activity"/>
    <property type="evidence" value="ECO:0007669"/>
    <property type="project" value="UniProtKB-KW"/>
</dbReference>
<dbReference type="Gene3D" id="1.10.510.10">
    <property type="entry name" value="Transferase(Phosphotransferase) domain 1"/>
    <property type="match status" value="1"/>
</dbReference>
<dbReference type="PROSITE" id="PS50011">
    <property type="entry name" value="PROTEIN_KINASE_DOM"/>
    <property type="match status" value="1"/>
</dbReference>
<dbReference type="PROSITE" id="PS50222">
    <property type="entry name" value="EF_HAND_2"/>
    <property type="match status" value="1"/>
</dbReference>
<dbReference type="CDD" id="cd05117">
    <property type="entry name" value="STKc_CAMK"/>
    <property type="match status" value="1"/>
</dbReference>
<feature type="binding site" evidence="8">
    <location>
        <position position="479"/>
    </location>
    <ligand>
        <name>ATP</name>
        <dbReference type="ChEBI" id="CHEBI:30616"/>
    </ligand>
</feature>
<feature type="domain" description="EF-hand" evidence="12">
    <location>
        <begin position="861"/>
        <end position="887"/>
    </location>
</feature>
<dbReference type="SUPFAM" id="SSF47473">
    <property type="entry name" value="EF-hand"/>
    <property type="match status" value="1"/>
</dbReference>
<keyword evidence="10" id="KW-0472">Membrane</keyword>
<feature type="domain" description="Protein kinase" evidence="11">
    <location>
        <begin position="450"/>
        <end position="706"/>
    </location>
</feature>
<dbReference type="Pfam" id="PF03661">
    <property type="entry name" value="TMEM33_Pom33"/>
    <property type="match status" value="1"/>
</dbReference>
<dbReference type="SMART" id="SM00220">
    <property type="entry name" value="S_TKc"/>
    <property type="match status" value="1"/>
</dbReference>
<dbReference type="SUPFAM" id="SSF56112">
    <property type="entry name" value="Protein kinase-like (PK-like)"/>
    <property type="match status" value="1"/>
</dbReference>
<dbReference type="Proteomes" id="UP001057455">
    <property type="component" value="Unassembled WGS sequence"/>
</dbReference>
<dbReference type="GO" id="GO:0016020">
    <property type="term" value="C:membrane"/>
    <property type="evidence" value="ECO:0007669"/>
    <property type="project" value="InterPro"/>
</dbReference>
<keyword evidence="10" id="KW-1133">Transmembrane helix</keyword>
<dbReference type="InterPro" id="IPR050205">
    <property type="entry name" value="CDPK_Ser/Thr_kinases"/>
</dbReference>
<protein>
    <submittedName>
        <fullName evidence="13">Calcium-dependent kinase</fullName>
    </submittedName>
</protein>
<dbReference type="Gene3D" id="3.30.200.20">
    <property type="entry name" value="Phosphorylase Kinase, domain 1"/>
    <property type="match status" value="1"/>
</dbReference>
<evidence type="ECO:0000259" key="12">
    <source>
        <dbReference type="PROSITE" id="PS50222"/>
    </source>
</evidence>
<dbReference type="InterPro" id="IPR002048">
    <property type="entry name" value="EF_hand_dom"/>
</dbReference>
<dbReference type="OrthoDB" id="40902at2759"/>
<dbReference type="InterPro" id="IPR000719">
    <property type="entry name" value="Prot_kinase_dom"/>
</dbReference>
<evidence type="ECO:0000256" key="8">
    <source>
        <dbReference type="PROSITE-ProRule" id="PRU10141"/>
    </source>
</evidence>
<evidence type="ECO:0000313" key="13">
    <source>
        <dbReference type="EMBL" id="GFE55036.1"/>
    </source>
</evidence>
<dbReference type="PROSITE" id="PS00107">
    <property type="entry name" value="PROTEIN_KINASE_ATP"/>
    <property type="match status" value="1"/>
</dbReference>
<reference evidence="13" key="1">
    <citation type="submission" date="2019-12" db="EMBL/GenBank/DDBJ databases">
        <title>Genome sequence of Babesia ovis.</title>
        <authorList>
            <person name="Yamagishi J."/>
            <person name="Sevinc F."/>
            <person name="Xuan X."/>
        </authorList>
    </citation>
    <scope>NUCLEOTIDE SEQUENCE</scope>
    <source>
        <strain evidence="13">Selcuk</strain>
    </source>
</reference>
<keyword evidence="2" id="KW-0723">Serine/threonine-protein kinase</keyword>
<dbReference type="InterPro" id="IPR017441">
    <property type="entry name" value="Protein_kinase_ATP_BS"/>
</dbReference>
<keyword evidence="4 8" id="KW-0547">Nucleotide-binding</keyword>
<dbReference type="InterPro" id="IPR011992">
    <property type="entry name" value="EF-hand-dom_pair"/>
</dbReference>
<dbReference type="GO" id="GO:0005524">
    <property type="term" value="F:ATP binding"/>
    <property type="evidence" value="ECO:0007669"/>
    <property type="project" value="UniProtKB-UniRule"/>
</dbReference>
<evidence type="ECO:0000256" key="9">
    <source>
        <dbReference type="SAM" id="MobiDB-lite"/>
    </source>
</evidence>
<dbReference type="InterPro" id="IPR011009">
    <property type="entry name" value="Kinase-like_dom_sf"/>
</dbReference>
<evidence type="ECO:0000256" key="7">
    <source>
        <dbReference type="ARBA" id="ARBA00024334"/>
    </source>
</evidence>
<feature type="compositionally biased region" description="Acidic residues" evidence="9">
    <location>
        <begin position="382"/>
        <end position="394"/>
    </location>
</feature>
<organism evidence="13 14">
    <name type="scientific">Babesia ovis</name>
    <dbReference type="NCBI Taxonomy" id="5869"/>
    <lineage>
        <taxon>Eukaryota</taxon>
        <taxon>Sar</taxon>
        <taxon>Alveolata</taxon>
        <taxon>Apicomplexa</taxon>
        <taxon>Aconoidasida</taxon>
        <taxon>Piroplasmida</taxon>
        <taxon>Babesiidae</taxon>
        <taxon>Babesia</taxon>
    </lineage>
</organism>
<evidence type="ECO:0000256" key="1">
    <source>
        <dbReference type="ARBA" id="ARBA00001946"/>
    </source>
</evidence>
<dbReference type="EMBL" id="BLIY01000017">
    <property type="protein sequence ID" value="GFE55036.1"/>
    <property type="molecule type" value="Genomic_DNA"/>
</dbReference>
<keyword evidence="6 8" id="KW-0067">ATP-binding</keyword>
<keyword evidence="14" id="KW-1185">Reference proteome</keyword>
<sequence length="887" mass="101388">MTRGLTDAEKAFVEFDWEASEKWKQYFNNLFPAPPADKLPKYKRTWFRRTVNPHLPLESTVGDFETTENSNTTTEHKTESSTASNLYSKFNFLTPKMSTEILVKVELAARVIFLVSTLLMLVFRLTKILPPKLFLPFSVASVTSFFVFLFVALFKDKGRPTFSLDYARLIMMDENVHYLAYGLAVMNLPKALVILGPEILTCVLGLTKLYYQYKIYFPKMLLVGPVRTLLMRLDSHHTQILAIRGTLEAAALFHMIIGIFINSSNIISILLYANFLRLKVAVNDVYLIGAFKQLNGVIVKLISHQVVPPSVRNGYAAFIRTVTKYFQPARPTGNGQNEMVSLAQEDYVAPKIYDAFLKRLGRLVRVLNLPPKAVRKDHESSDDVSSWDDNDWETEEWKSGTDQQSFSDEDRQQYNISRISLNPRLSDMMLTTDLWRSRLVTGRNMSNRYSVISDAIGFGVGGSVHQAIDRKSHRTFALKTLHTDAKFRKKLISTFNEIAIYTQLDHPNIAFLHEVYEEAGACNILMEHCSGGELYDRLEKYKRFSEDYTKGLIVQMLLAINYLHSNGICHRDLKLENWVFTSQDMTSAIKMIDFGFSRLYEDGVPMAGTHGTVYYVDPEVIDGCYSEKCDIWSTGVIVYMLLSGSPPFNGEGDKEILWKIKKGSLRFDGVRWNKISNEAKEFISFLLNRDSTKRASAIDALKHHWLNDELHHFDSSVITTDVLRYIVEFSRRSPMYRALVAMCVLEADRQVHTNAYRLFFAINTSLSGSISLKEFTYVMREYLNMEEQEAAVVFDTIAFRGAPKMHYTEFIASVYGYYTELDLQLLTQVYYKLESLGDGQINIDTFIACMGEHFNGVPVTALFEEVDVDKKGVIELADLQKCLVSVH</sequence>
<gene>
    <name evidence="13" type="ORF">BaOVIS_024400</name>
</gene>
<dbReference type="AlphaFoldDB" id="A0A9W5TC97"/>
<dbReference type="GO" id="GO:0005509">
    <property type="term" value="F:calcium ion binding"/>
    <property type="evidence" value="ECO:0007669"/>
    <property type="project" value="InterPro"/>
</dbReference>
<dbReference type="Pfam" id="PF00069">
    <property type="entry name" value="Pkinase"/>
    <property type="match status" value="1"/>
</dbReference>
<keyword evidence="5 13" id="KW-0418">Kinase</keyword>
<feature type="region of interest" description="Disordered" evidence="9">
    <location>
        <begin position="375"/>
        <end position="409"/>
    </location>
</feature>
<keyword evidence="10" id="KW-0812">Transmembrane</keyword>
<name>A0A9W5TC97_BABOV</name>